<evidence type="ECO:0000313" key="2">
    <source>
        <dbReference type="EMBL" id="MFC3938492.1"/>
    </source>
</evidence>
<evidence type="ECO:0000313" key="3">
    <source>
        <dbReference type="Proteomes" id="UP001595693"/>
    </source>
</evidence>
<keyword evidence="1" id="KW-0472">Membrane</keyword>
<gene>
    <name evidence="2" type="ORF">ACFOW3_28120</name>
</gene>
<reference evidence="3" key="1">
    <citation type="journal article" date="2019" name="Int. J. Syst. Evol. Microbiol.">
        <title>The Global Catalogue of Microorganisms (GCM) 10K type strain sequencing project: providing services to taxonomists for standard genome sequencing and annotation.</title>
        <authorList>
            <consortium name="The Broad Institute Genomics Platform"/>
            <consortium name="The Broad Institute Genome Sequencing Center for Infectious Disease"/>
            <person name="Wu L."/>
            <person name="Ma J."/>
        </authorList>
    </citation>
    <scope>NUCLEOTIDE SEQUENCE [LARGE SCALE GENOMIC DNA]</scope>
    <source>
        <strain evidence="3">CCUG 2113</strain>
    </source>
</reference>
<keyword evidence="3" id="KW-1185">Reference proteome</keyword>
<accession>A0ABV8DJF4</accession>
<proteinExistence type="predicted"/>
<dbReference type="Proteomes" id="UP001595693">
    <property type="component" value="Unassembled WGS sequence"/>
</dbReference>
<organism evidence="2 3">
    <name type="scientific">Acidovorax facilis</name>
    <dbReference type="NCBI Taxonomy" id="12917"/>
    <lineage>
        <taxon>Bacteria</taxon>
        <taxon>Pseudomonadati</taxon>
        <taxon>Pseudomonadota</taxon>
        <taxon>Betaproteobacteria</taxon>
        <taxon>Burkholderiales</taxon>
        <taxon>Comamonadaceae</taxon>
        <taxon>Acidovorax</taxon>
    </lineage>
</organism>
<evidence type="ECO:0000256" key="1">
    <source>
        <dbReference type="SAM" id="Phobius"/>
    </source>
</evidence>
<name>A0ABV8DJF4_9BURK</name>
<protein>
    <submittedName>
        <fullName evidence="2">Uncharacterized protein</fullName>
    </submittedName>
</protein>
<keyword evidence="1" id="KW-0812">Transmembrane</keyword>
<feature type="transmembrane region" description="Helical" evidence="1">
    <location>
        <begin position="90"/>
        <end position="110"/>
    </location>
</feature>
<sequence length="189" mass="19498">MAPSAGALCLAFPGYADRWIGLHRAAVFTAIGGGVAIGESFTNFLPRLATVLLTNPVYTGVARLTRWLLDTKTIYAHLVGFALVRNTGAAFLVLAFGAWIFGLALAIFLFKAGIACAGGAADGGIGRAVVRLWHKVFLTNERGGGGVLAVVVIGRDLVSLFQTAGATAPGLFTARTSAIPNALACVDHG</sequence>
<dbReference type="RefSeq" id="WP_162239784.1">
    <property type="nucleotide sequence ID" value="NZ_JAMXAX010000113.1"/>
</dbReference>
<keyword evidence="1" id="KW-1133">Transmembrane helix</keyword>
<dbReference type="EMBL" id="JBHSAJ010000181">
    <property type="protein sequence ID" value="MFC3938492.1"/>
    <property type="molecule type" value="Genomic_DNA"/>
</dbReference>
<comment type="caution">
    <text evidence="2">The sequence shown here is derived from an EMBL/GenBank/DDBJ whole genome shotgun (WGS) entry which is preliminary data.</text>
</comment>
<feature type="transmembrane region" description="Helical" evidence="1">
    <location>
        <begin position="26"/>
        <end position="46"/>
    </location>
</feature>